<dbReference type="KEGG" id="bcv:Bcav_2592"/>
<dbReference type="STRING" id="471853.Bcav_2592"/>
<comment type="subcellular location">
    <subcellularLocation>
        <location evidence="1 7">Cell membrane</location>
        <topology evidence="1 7">Multi-pass membrane protein</topology>
    </subcellularLocation>
</comment>
<feature type="transmembrane region" description="Helical" evidence="7">
    <location>
        <begin position="70"/>
        <end position="92"/>
    </location>
</feature>
<dbReference type="GO" id="GO:0055085">
    <property type="term" value="P:transmembrane transport"/>
    <property type="evidence" value="ECO:0007669"/>
    <property type="project" value="InterPro"/>
</dbReference>
<evidence type="ECO:0000256" key="2">
    <source>
        <dbReference type="ARBA" id="ARBA00022448"/>
    </source>
</evidence>
<evidence type="ECO:0000256" key="5">
    <source>
        <dbReference type="ARBA" id="ARBA00022989"/>
    </source>
</evidence>
<dbReference type="OrthoDB" id="3521657at2"/>
<keyword evidence="6 7" id="KW-0472">Membrane</keyword>
<evidence type="ECO:0000256" key="3">
    <source>
        <dbReference type="ARBA" id="ARBA00022475"/>
    </source>
</evidence>
<dbReference type="EMBL" id="CP001618">
    <property type="protein sequence ID" value="ACQ80837.1"/>
    <property type="molecule type" value="Genomic_DNA"/>
</dbReference>
<dbReference type="InterPro" id="IPR035906">
    <property type="entry name" value="MetI-like_sf"/>
</dbReference>
<comment type="similarity">
    <text evidence="7">Belongs to the binding-protein-dependent transport system permease family.</text>
</comment>
<organism evidence="9 10">
    <name type="scientific">Beutenbergia cavernae (strain ATCC BAA-8 / DSM 12333 / CCUG 43141 / JCM 11478 / NBRC 16432 / NCIMB 13614 / HKI 0122)</name>
    <dbReference type="NCBI Taxonomy" id="471853"/>
    <lineage>
        <taxon>Bacteria</taxon>
        <taxon>Bacillati</taxon>
        <taxon>Actinomycetota</taxon>
        <taxon>Actinomycetes</taxon>
        <taxon>Micrococcales</taxon>
        <taxon>Beutenbergiaceae</taxon>
        <taxon>Beutenbergia</taxon>
    </lineage>
</organism>
<dbReference type="Proteomes" id="UP000007962">
    <property type="component" value="Chromosome"/>
</dbReference>
<dbReference type="AlphaFoldDB" id="C5BXF4"/>
<dbReference type="InterPro" id="IPR000515">
    <property type="entry name" value="MetI-like"/>
</dbReference>
<evidence type="ECO:0000256" key="7">
    <source>
        <dbReference type="RuleBase" id="RU363032"/>
    </source>
</evidence>
<dbReference type="PROSITE" id="PS50928">
    <property type="entry name" value="ABC_TM1"/>
    <property type="match status" value="1"/>
</dbReference>
<dbReference type="GO" id="GO:0005886">
    <property type="term" value="C:plasma membrane"/>
    <property type="evidence" value="ECO:0007669"/>
    <property type="project" value="UniProtKB-SubCell"/>
</dbReference>
<evidence type="ECO:0000313" key="10">
    <source>
        <dbReference type="Proteomes" id="UP000007962"/>
    </source>
</evidence>
<dbReference type="RefSeq" id="WP_015883077.1">
    <property type="nucleotide sequence ID" value="NC_012669.1"/>
</dbReference>
<feature type="transmembrane region" description="Helical" evidence="7">
    <location>
        <begin position="12"/>
        <end position="34"/>
    </location>
</feature>
<feature type="transmembrane region" description="Helical" evidence="7">
    <location>
        <begin position="101"/>
        <end position="123"/>
    </location>
</feature>
<keyword evidence="2 7" id="KW-0813">Transport</keyword>
<sequence length="272" mass="28819">MIVSRGERTANYALLLLFAAFALAPVVTVVVTALGPAGPDGPGSVTTVGLENLVRAWDDGGFARYLRTSVLVAVVVVSVALVASLLAGYAFATMRFFARGVLFYAILVGIMVPTEAIVVPLFFDLRTFGLTDTLWAVALPQIAQTIAFGTFWMRTAFRASPPSLLEAATLDGAGPWRALWSVLVPVHRPATTTLAVLAFLWTWNEFLIPLVMSPSGAFRTAPLALALFKGQHTQATALLAAGALLVAIPVLALYVVAQRHVIAGMLAGSVRE</sequence>
<evidence type="ECO:0000256" key="6">
    <source>
        <dbReference type="ARBA" id="ARBA00023136"/>
    </source>
</evidence>
<keyword evidence="3" id="KW-1003">Cell membrane</keyword>
<name>C5BXF4_BEUC1</name>
<proteinExistence type="inferred from homology"/>
<feature type="transmembrane region" description="Helical" evidence="7">
    <location>
        <begin position="206"/>
        <end position="228"/>
    </location>
</feature>
<dbReference type="eggNOG" id="COG0395">
    <property type="taxonomic scope" value="Bacteria"/>
</dbReference>
<keyword evidence="4 7" id="KW-0812">Transmembrane</keyword>
<feature type="transmembrane region" description="Helical" evidence="7">
    <location>
        <begin position="235"/>
        <end position="257"/>
    </location>
</feature>
<protein>
    <submittedName>
        <fullName evidence="9">Binding-protein-dependent transport systems inner membrane component</fullName>
    </submittedName>
</protein>
<feature type="domain" description="ABC transmembrane type-1" evidence="8">
    <location>
        <begin position="66"/>
        <end position="257"/>
    </location>
</feature>
<dbReference type="SUPFAM" id="SSF161098">
    <property type="entry name" value="MetI-like"/>
    <property type="match status" value="1"/>
</dbReference>
<dbReference type="PANTHER" id="PTHR43744:SF12">
    <property type="entry name" value="ABC TRANSPORTER PERMEASE PROTEIN MG189-RELATED"/>
    <property type="match status" value="1"/>
</dbReference>
<evidence type="ECO:0000256" key="4">
    <source>
        <dbReference type="ARBA" id="ARBA00022692"/>
    </source>
</evidence>
<accession>C5BXF4</accession>
<dbReference type="Gene3D" id="1.10.3720.10">
    <property type="entry name" value="MetI-like"/>
    <property type="match status" value="1"/>
</dbReference>
<gene>
    <name evidence="9" type="ordered locus">Bcav_2592</name>
</gene>
<feature type="transmembrane region" description="Helical" evidence="7">
    <location>
        <begin position="135"/>
        <end position="157"/>
    </location>
</feature>
<dbReference type="CDD" id="cd06261">
    <property type="entry name" value="TM_PBP2"/>
    <property type="match status" value="1"/>
</dbReference>
<dbReference type="HOGENOM" id="CLU_016047_1_2_11"/>
<dbReference type="Pfam" id="PF00528">
    <property type="entry name" value="BPD_transp_1"/>
    <property type="match status" value="1"/>
</dbReference>
<reference evidence="9 10" key="1">
    <citation type="journal article" date="2009" name="Stand. Genomic Sci.">
        <title>Complete genome sequence of Beutenbergia cavernae type strain (HKI 0122).</title>
        <authorList>
            <person name="Land M."/>
            <person name="Pukall R."/>
            <person name="Abt B."/>
            <person name="Goker M."/>
            <person name="Rohde M."/>
            <person name="Glavina Del Rio T."/>
            <person name="Tice H."/>
            <person name="Copeland A."/>
            <person name="Cheng J.F."/>
            <person name="Lucas S."/>
            <person name="Chen F."/>
            <person name="Nolan M."/>
            <person name="Bruce D."/>
            <person name="Goodwin L."/>
            <person name="Pitluck S."/>
            <person name="Ivanova N."/>
            <person name="Mavromatis K."/>
            <person name="Ovchinnikova G."/>
            <person name="Pati A."/>
            <person name="Chen A."/>
            <person name="Palaniappan K."/>
            <person name="Hauser L."/>
            <person name="Chang Y.J."/>
            <person name="Jefferies C.C."/>
            <person name="Saunders E."/>
            <person name="Brettin T."/>
            <person name="Detter J.C."/>
            <person name="Han C."/>
            <person name="Chain P."/>
            <person name="Bristow J."/>
            <person name="Eisen J.A."/>
            <person name="Markowitz V."/>
            <person name="Hugenholtz P."/>
            <person name="Kyrpides N.C."/>
            <person name="Klenk H.P."/>
            <person name="Lapidus A."/>
        </authorList>
    </citation>
    <scope>NUCLEOTIDE SEQUENCE [LARGE SCALE GENOMIC DNA]</scope>
    <source>
        <strain evidence="10">ATCC BAA-8 / DSM 12333 / NBRC 16432</strain>
    </source>
</reference>
<evidence type="ECO:0000259" key="8">
    <source>
        <dbReference type="PROSITE" id="PS50928"/>
    </source>
</evidence>
<evidence type="ECO:0000256" key="1">
    <source>
        <dbReference type="ARBA" id="ARBA00004651"/>
    </source>
</evidence>
<evidence type="ECO:0000313" key="9">
    <source>
        <dbReference type="EMBL" id="ACQ80837.1"/>
    </source>
</evidence>
<keyword evidence="10" id="KW-1185">Reference proteome</keyword>
<dbReference type="PANTHER" id="PTHR43744">
    <property type="entry name" value="ABC TRANSPORTER PERMEASE PROTEIN MG189-RELATED-RELATED"/>
    <property type="match status" value="1"/>
</dbReference>
<keyword evidence="5 7" id="KW-1133">Transmembrane helix</keyword>